<sequence>MFQHYYILLILLTRSTTFCTNIDYIFWRRCFIRSVFLKSSNRKRTMLFHHNVLVTVLILTSIQSFGSASMDTVSSIHGSDETREWIKRIVGSLRQPWIEGFKSVLHTTESSCATEVAVLIQAMESGQEWAFQMLDASSGLQTGLMKGNFRDVGLYDECVEVNGQYNHVNIRGKHCMVSLDSTSPTSPAVIGIDYLRILSSICVPSSCNETHVEQIFNSTVANIPTISHLGLEASNAFCADVGSDDLSAGEIYTLIFLLAVAVFMIACTICDFARRHKQTEASTVMNTLAKFSLYTNALAVLSTKIESDTFQSIQGIRVLSMCWVILGHCFIGLFIRPVVNVFEVAEWASSWTSLYIQAAPFAVETFFLVSGFFTAHLLLKALKSGRQINWPMFYLHRYLRITPSFVVVMLFVSFFMNRSGNGPLWKIWIGDHVEICKKNWWFNMLYIQNFLKPELMCLLHTWYLAVNMQLFWLSPIVIYPLYRWPKHGIRILGFVLLASIFIPPVVLGINGYTNRTFTMHVDSGILDFGDLFNFYIPTYNRASAYFFGMFLGYDVATKKRQLTKVNVWINWIATSVLLLFCMCATHFNYNIAFAYNRVLEVVLALTLRPCWSIAIAWIIYACTHGYGGPINSFLSMPFFRPLSRLSFSTYLLHALIQSKRSAVAQTPVVFSNSLIIHEYLIDLVLSIVAAFVFTLFFESPLVVLEKIFVSSKSEVNQVTLVRGTDNGPQVKEEGIRKESTKKD</sequence>
<dbReference type="Pfam" id="PF20146">
    <property type="entry name" value="NRF"/>
    <property type="match status" value="1"/>
</dbReference>
<feature type="transmembrane region" description="Helical" evidence="1">
    <location>
        <begin position="489"/>
        <end position="512"/>
    </location>
</feature>
<feature type="domain" description="Nose resistant-to-fluoxetine protein N-terminal" evidence="2">
    <location>
        <begin position="109"/>
        <end position="237"/>
    </location>
</feature>
<feature type="transmembrane region" description="Helical" evidence="1">
    <location>
        <begin position="601"/>
        <end position="626"/>
    </location>
</feature>
<feature type="transmembrane region" description="Helical" evidence="1">
    <location>
        <begin position="398"/>
        <end position="416"/>
    </location>
</feature>
<dbReference type="Proteomes" id="UP000829291">
    <property type="component" value="Chromosome 3"/>
</dbReference>
<feature type="transmembrane region" description="Helical" evidence="1">
    <location>
        <begin position="47"/>
        <end position="66"/>
    </location>
</feature>
<feature type="transmembrane region" description="Helical" evidence="1">
    <location>
        <begin position="568"/>
        <end position="589"/>
    </location>
</feature>
<feature type="transmembrane region" description="Helical" evidence="1">
    <location>
        <begin position="251"/>
        <end position="273"/>
    </location>
</feature>
<dbReference type="SMART" id="SM00703">
    <property type="entry name" value="NRF"/>
    <property type="match status" value="1"/>
</dbReference>
<dbReference type="InterPro" id="IPR006621">
    <property type="entry name" value="Nose-resist-to-fluoxetine_N"/>
</dbReference>
<evidence type="ECO:0000313" key="3">
    <source>
        <dbReference type="Proteomes" id="UP000829291"/>
    </source>
</evidence>
<keyword evidence="1" id="KW-0472">Membrane</keyword>
<evidence type="ECO:0000313" key="4">
    <source>
        <dbReference type="RefSeq" id="XP_046591400.1"/>
    </source>
</evidence>
<dbReference type="InterPro" id="IPR002656">
    <property type="entry name" value="Acyl_transf_3_dom"/>
</dbReference>
<accession>A0ABM3FTQ2</accession>
<protein>
    <submittedName>
        <fullName evidence="4">Nose resistant to fluoxetine protein 6 isoform X1</fullName>
    </submittedName>
</protein>
<evidence type="ECO:0000259" key="2">
    <source>
        <dbReference type="SMART" id="SM00703"/>
    </source>
</evidence>
<feature type="transmembrane region" description="Helical" evidence="1">
    <location>
        <begin position="462"/>
        <end position="482"/>
    </location>
</feature>
<reference evidence="4" key="1">
    <citation type="submission" date="2025-08" db="UniProtKB">
        <authorList>
            <consortium name="RefSeq"/>
        </authorList>
    </citation>
    <scope>IDENTIFICATION</scope>
    <source>
        <tissue evidence="4">Thorax and Abdomen</tissue>
    </source>
</reference>
<name>A0ABM3FTQ2_NEOLC</name>
<keyword evidence="1" id="KW-0812">Transmembrane</keyword>
<keyword evidence="3" id="KW-1185">Reference proteome</keyword>
<feature type="transmembrane region" description="Helical" evidence="1">
    <location>
        <begin position="676"/>
        <end position="697"/>
    </location>
</feature>
<dbReference type="Pfam" id="PF01757">
    <property type="entry name" value="Acyl_transf_3"/>
    <property type="match status" value="1"/>
</dbReference>
<dbReference type="GeneID" id="107218669"/>
<gene>
    <name evidence="4" type="primary">LOC107218669</name>
</gene>
<organism evidence="3 4">
    <name type="scientific">Neodiprion lecontei</name>
    <name type="common">Redheaded pine sawfly</name>
    <dbReference type="NCBI Taxonomy" id="441921"/>
    <lineage>
        <taxon>Eukaryota</taxon>
        <taxon>Metazoa</taxon>
        <taxon>Ecdysozoa</taxon>
        <taxon>Arthropoda</taxon>
        <taxon>Hexapoda</taxon>
        <taxon>Insecta</taxon>
        <taxon>Pterygota</taxon>
        <taxon>Neoptera</taxon>
        <taxon>Endopterygota</taxon>
        <taxon>Hymenoptera</taxon>
        <taxon>Tenthredinoidea</taxon>
        <taxon>Diprionidae</taxon>
        <taxon>Diprioninae</taxon>
        <taxon>Neodiprion</taxon>
    </lineage>
</organism>
<feature type="transmembrane region" description="Helical" evidence="1">
    <location>
        <begin position="355"/>
        <end position="378"/>
    </location>
</feature>
<dbReference type="PANTHER" id="PTHR11161">
    <property type="entry name" value="O-ACYLTRANSFERASE"/>
    <property type="match status" value="1"/>
</dbReference>
<evidence type="ECO:0000256" key="1">
    <source>
        <dbReference type="SAM" id="Phobius"/>
    </source>
</evidence>
<keyword evidence="1" id="KW-1133">Transmembrane helix</keyword>
<feature type="transmembrane region" description="Helical" evidence="1">
    <location>
        <begin position="532"/>
        <end position="556"/>
    </location>
</feature>
<dbReference type="RefSeq" id="XP_046591400.1">
    <property type="nucleotide sequence ID" value="XM_046735444.1"/>
</dbReference>
<proteinExistence type="predicted"/>
<dbReference type="PANTHER" id="PTHR11161:SF0">
    <property type="entry name" value="O-ACYLTRANSFERASE LIKE PROTEIN"/>
    <property type="match status" value="1"/>
</dbReference>
<feature type="transmembrane region" description="Helical" evidence="1">
    <location>
        <begin position="316"/>
        <end position="335"/>
    </location>
</feature>
<feature type="transmembrane region" description="Helical" evidence="1">
    <location>
        <begin position="6"/>
        <end position="26"/>
    </location>
</feature>
<dbReference type="InterPro" id="IPR052728">
    <property type="entry name" value="O2_lipid_transport_reg"/>
</dbReference>